<keyword evidence="2" id="KW-0934">Plastid</keyword>
<dbReference type="RefSeq" id="YP_009314043.1">
    <property type="nucleotide sequence ID" value="NC_031660.1"/>
</dbReference>
<dbReference type="GeneID" id="30000696"/>
<gene>
    <name evidence="2" type="primary">ycf37</name>
    <name evidence="2" type="ORF">J0158_37</name>
</gene>
<geneLocation type="chloroplast" evidence="2"/>
<organism evidence="2">
    <name type="scientific">Izziella formosana</name>
    <dbReference type="NCBI Taxonomy" id="1653389"/>
    <lineage>
        <taxon>Eukaryota</taxon>
        <taxon>Rhodophyta</taxon>
        <taxon>Florideophyceae</taxon>
        <taxon>Nemaliophycidae</taxon>
        <taxon>Nemaliales</taxon>
        <taxon>Liagoraceae</taxon>
        <taxon>Izziella</taxon>
    </lineage>
</organism>
<proteinExistence type="predicted"/>
<evidence type="ECO:0000313" key="2">
    <source>
        <dbReference type="EMBL" id="SCW22297.1"/>
    </source>
</evidence>
<feature type="signal peptide" evidence="1">
    <location>
        <begin position="1"/>
        <end position="18"/>
    </location>
</feature>
<dbReference type="AlphaFoldDB" id="A0A1G4NUI0"/>
<accession>A0A1G4NUI0</accession>
<evidence type="ECO:0000256" key="1">
    <source>
        <dbReference type="SAM" id="SignalP"/>
    </source>
</evidence>
<dbReference type="EMBL" id="LT622868">
    <property type="protein sequence ID" value="SCW22297.1"/>
    <property type="molecule type" value="Genomic_DNA"/>
</dbReference>
<name>A0A1G4NUI0_9FLOR</name>
<feature type="chain" id="PRO_5009237446" evidence="1">
    <location>
        <begin position="19"/>
        <end position="105"/>
    </location>
</feature>
<keyword evidence="2" id="KW-0150">Chloroplast</keyword>
<reference evidence="2" key="1">
    <citation type="submission" date="2016-10" db="EMBL/GenBank/DDBJ databases">
        <title>Chloroplast genomes as a tool to resolve red algal phylogenies: a case study in the Nemaliales.</title>
        <authorList>
            <person name="Costa J.F."/>
            <person name="Lin S.M."/>
            <person name="Macaya E.C."/>
            <person name="Fernandez-Garcia C."/>
            <person name="Verbruggen H."/>
        </authorList>
    </citation>
    <scope>NUCLEOTIDE SEQUENCE</scope>
    <source>
        <strain evidence="2">J.0158</strain>
    </source>
</reference>
<keyword evidence="1" id="KW-0732">Signal</keyword>
<reference evidence="2" key="2">
    <citation type="submission" date="2016-10" db="EMBL/GenBank/DDBJ databases">
        <authorList>
            <person name="de Groot N.N."/>
        </authorList>
    </citation>
    <scope>NUCLEOTIDE SEQUENCE</scope>
    <source>
        <strain evidence="2">J.0158</strain>
    </source>
</reference>
<protein>
    <submittedName>
        <fullName evidence="2">Uncharacterized protein</fullName>
    </submittedName>
</protein>
<sequence length="105" mass="12329">MPIIYLTCLSCILSPLTFILIKQNVNFYKYEQIPSSTSITSQDNTSTNNIKYQMSSIYIRQHEWLKAIILLDTLAMDNNSKQYNRKIAMILEKNRQDMLANKYNI</sequence>